<protein>
    <submittedName>
        <fullName evidence="3">Uncharacterized protein</fullName>
    </submittedName>
</protein>
<dbReference type="GeneID" id="54559046"/>
<evidence type="ECO:0000256" key="1">
    <source>
        <dbReference type="SAM" id="MobiDB-lite"/>
    </source>
</evidence>
<dbReference type="Pfam" id="PF11374">
    <property type="entry name" value="DUF3176"/>
    <property type="match status" value="1"/>
</dbReference>
<dbReference type="AlphaFoldDB" id="A0A6A6CMM6"/>
<evidence type="ECO:0000313" key="3">
    <source>
        <dbReference type="EMBL" id="KAF2168507.1"/>
    </source>
</evidence>
<accession>A0A6A6CMM6</accession>
<keyword evidence="2" id="KW-0472">Membrane</keyword>
<keyword evidence="4" id="KW-1185">Reference proteome</keyword>
<feature type="compositionally biased region" description="Low complexity" evidence="1">
    <location>
        <begin position="71"/>
        <end position="82"/>
    </location>
</feature>
<gene>
    <name evidence="3" type="ORF">M409DRAFT_21256</name>
</gene>
<feature type="compositionally biased region" description="Basic and acidic residues" evidence="1">
    <location>
        <begin position="32"/>
        <end position="41"/>
    </location>
</feature>
<dbReference type="EMBL" id="ML993590">
    <property type="protein sequence ID" value="KAF2168507.1"/>
    <property type="molecule type" value="Genomic_DNA"/>
</dbReference>
<keyword evidence="2" id="KW-1133">Transmembrane helix</keyword>
<feature type="compositionally biased region" description="Polar residues" evidence="1">
    <location>
        <begin position="13"/>
        <end position="23"/>
    </location>
</feature>
<evidence type="ECO:0000256" key="2">
    <source>
        <dbReference type="SAM" id="Phobius"/>
    </source>
</evidence>
<dbReference type="PANTHER" id="PTHR37576">
    <property type="entry name" value="DEFECT AT LOW TEMPERATURE PROTEIN 1"/>
    <property type="match status" value="1"/>
</dbReference>
<sequence length="743" mass="81664">MLPTFPKSPALVTINSAESQESPENPEATRPTFDRSDSKKNSTDIELLKGLCQNLWTLINERDWNSLRTTPSSESSPSSSPPDLSRQVSNDSVAPSERTETISIRDSDSLATWIAPRFTVELNNREIASSFKDYMRLQRWVAEQHPQYHVTVQEVSTELDMRHGWANVLVFTSVTGYPLGVDRQAVTMFKWKRSERQWWCTKMSTLRGGVESWTVQPSVYLSIFTGIGNKALAFAAAEGAIITWWVRAIQGTTLRKLHYDWEASTNIVSGLFSKHFSILTATSMCAMVILVDGILLQSATTTVQRSLEMPLKLHAMLAPQVPTNFTGLAAKLDVQNDFLSTAINANFAPVWEDWVAQAPIPSPFKGCPGTCVATVRAPAFSFKGCDVTSTGFVDFAAIAAANGDEDAYPAVCELLTDSTGHWCPILSLSTTVSAAAGERESIFVDIGIISPEVRNTGAGNFTQRRCTLEPAIGEYQVTLHGNSTVETNALNPTILSLANNTARAESGPLEYINSTLGGIATLADMRYHSDVLIKIWSNATWLNSPGPFEQSLIENPEFFYSNIGDENPRIINAPVLRDPWDEVLAGLNELMFRAGVLAARDVDEKILAELIDPGLASRYELDGTRVDAQPVFHTRWGYFWGASAMQVVCVALVTITYWKYWTLGRNTSLSPLELAKAFHAPLLKEAAPNSSARCLAEEMGDRKVRYGLVPVVGPGGEDEMSDGRLVFDDAGRVRPLRDGCSTL</sequence>
<organism evidence="3 4">
    <name type="scientific">Zasmidium cellare ATCC 36951</name>
    <dbReference type="NCBI Taxonomy" id="1080233"/>
    <lineage>
        <taxon>Eukaryota</taxon>
        <taxon>Fungi</taxon>
        <taxon>Dikarya</taxon>
        <taxon>Ascomycota</taxon>
        <taxon>Pezizomycotina</taxon>
        <taxon>Dothideomycetes</taxon>
        <taxon>Dothideomycetidae</taxon>
        <taxon>Mycosphaerellales</taxon>
        <taxon>Mycosphaerellaceae</taxon>
        <taxon>Zasmidium</taxon>
    </lineage>
</organism>
<dbReference type="Proteomes" id="UP000799537">
    <property type="component" value="Unassembled WGS sequence"/>
</dbReference>
<feature type="region of interest" description="Disordered" evidence="1">
    <location>
        <begin position="67"/>
        <end position="101"/>
    </location>
</feature>
<dbReference type="PANTHER" id="PTHR37576:SF2">
    <property type="entry name" value="DEFECT AT LOW TEMPERATURE PROTEIN 1"/>
    <property type="match status" value="1"/>
</dbReference>
<keyword evidence="2" id="KW-0812">Transmembrane</keyword>
<evidence type="ECO:0000313" key="4">
    <source>
        <dbReference type="Proteomes" id="UP000799537"/>
    </source>
</evidence>
<feature type="transmembrane region" description="Helical" evidence="2">
    <location>
        <begin position="636"/>
        <end position="658"/>
    </location>
</feature>
<name>A0A6A6CMM6_ZASCE</name>
<dbReference type="InterPro" id="IPR021514">
    <property type="entry name" value="DUF3176"/>
</dbReference>
<proteinExistence type="predicted"/>
<dbReference type="RefSeq" id="XP_033669396.1">
    <property type="nucleotide sequence ID" value="XM_033805774.1"/>
</dbReference>
<reference evidence="3" key="1">
    <citation type="journal article" date="2020" name="Stud. Mycol.">
        <title>101 Dothideomycetes genomes: a test case for predicting lifestyles and emergence of pathogens.</title>
        <authorList>
            <person name="Haridas S."/>
            <person name="Albert R."/>
            <person name="Binder M."/>
            <person name="Bloem J."/>
            <person name="Labutti K."/>
            <person name="Salamov A."/>
            <person name="Andreopoulos B."/>
            <person name="Baker S."/>
            <person name="Barry K."/>
            <person name="Bills G."/>
            <person name="Bluhm B."/>
            <person name="Cannon C."/>
            <person name="Castanera R."/>
            <person name="Culley D."/>
            <person name="Daum C."/>
            <person name="Ezra D."/>
            <person name="Gonzalez J."/>
            <person name="Henrissat B."/>
            <person name="Kuo A."/>
            <person name="Liang C."/>
            <person name="Lipzen A."/>
            <person name="Lutzoni F."/>
            <person name="Magnuson J."/>
            <person name="Mondo S."/>
            <person name="Nolan M."/>
            <person name="Ohm R."/>
            <person name="Pangilinan J."/>
            <person name="Park H.-J."/>
            <person name="Ramirez L."/>
            <person name="Alfaro M."/>
            <person name="Sun H."/>
            <person name="Tritt A."/>
            <person name="Yoshinaga Y."/>
            <person name="Zwiers L.-H."/>
            <person name="Turgeon B."/>
            <person name="Goodwin S."/>
            <person name="Spatafora J."/>
            <person name="Crous P."/>
            <person name="Grigoriev I."/>
        </authorList>
    </citation>
    <scope>NUCLEOTIDE SEQUENCE</scope>
    <source>
        <strain evidence="3">ATCC 36951</strain>
    </source>
</reference>
<dbReference type="OrthoDB" id="5357734at2759"/>
<feature type="region of interest" description="Disordered" evidence="1">
    <location>
        <begin position="1"/>
        <end position="41"/>
    </location>
</feature>